<protein>
    <submittedName>
        <fullName evidence="2">Unannotated protein</fullName>
    </submittedName>
</protein>
<evidence type="ECO:0000313" key="2">
    <source>
        <dbReference type="EMBL" id="CAB4612185.1"/>
    </source>
</evidence>
<reference evidence="2" key="1">
    <citation type="submission" date="2020-05" db="EMBL/GenBank/DDBJ databases">
        <authorList>
            <person name="Chiriac C."/>
            <person name="Salcher M."/>
            <person name="Ghai R."/>
            <person name="Kavagutti S V."/>
        </authorList>
    </citation>
    <scope>NUCLEOTIDE SEQUENCE</scope>
</reference>
<gene>
    <name evidence="2" type="ORF">UFOPK1827_01355</name>
</gene>
<dbReference type="EMBL" id="CAEZUO010000070">
    <property type="protein sequence ID" value="CAB4612185.1"/>
    <property type="molecule type" value="Genomic_DNA"/>
</dbReference>
<dbReference type="Gene3D" id="3.10.430.100">
    <property type="entry name" value="Ribosomal protein L9, C-terminal domain"/>
    <property type="match status" value="1"/>
</dbReference>
<organism evidence="2">
    <name type="scientific">freshwater metagenome</name>
    <dbReference type="NCBI Taxonomy" id="449393"/>
    <lineage>
        <taxon>unclassified sequences</taxon>
        <taxon>metagenomes</taxon>
        <taxon>ecological metagenomes</taxon>
    </lineage>
</organism>
<proteinExistence type="predicted"/>
<dbReference type="InterPro" id="IPR036791">
    <property type="entry name" value="Ribosomal_bL9_C_sf"/>
</dbReference>
<name>A0A6J6HLH8_9ZZZZ</name>
<feature type="domain" description="Large ribosomal subunit protein bL9 C-terminal" evidence="1">
    <location>
        <begin position="2"/>
        <end position="49"/>
    </location>
</feature>
<evidence type="ECO:0000259" key="1">
    <source>
        <dbReference type="Pfam" id="PF03948"/>
    </source>
</evidence>
<dbReference type="Pfam" id="PF03948">
    <property type="entry name" value="Ribosomal_L9_C"/>
    <property type="match status" value="1"/>
</dbReference>
<dbReference type="SUPFAM" id="SSF55653">
    <property type="entry name" value="Ribosomal protein L9 C-domain"/>
    <property type="match status" value="1"/>
</dbReference>
<accession>A0A6J6HLH8</accession>
<dbReference type="InterPro" id="IPR020069">
    <property type="entry name" value="Ribosomal_bL9_C"/>
</dbReference>
<sequence length="51" mass="5505">MVEAVAAQTGIELDRHSVHIDEAIKTVGTHSVSARLHPEVQFQITVEVSPA</sequence>
<dbReference type="AlphaFoldDB" id="A0A6J6HLH8"/>